<keyword evidence="2" id="KW-0276">Fatty acid metabolism</keyword>
<proteinExistence type="predicted"/>
<accession>A0AB39HFR1</accession>
<protein>
    <submittedName>
        <fullName evidence="5">Long-chain fatty acid--CoA ligase</fullName>
    </submittedName>
</protein>
<evidence type="ECO:0000256" key="2">
    <source>
        <dbReference type="ARBA" id="ARBA00022832"/>
    </source>
</evidence>
<dbReference type="InterPro" id="IPR020845">
    <property type="entry name" value="AMP-binding_CS"/>
</dbReference>
<gene>
    <name evidence="5" type="ORF">AB0763_02860</name>
</gene>
<dbReference type="KEGG" id="vih:AB0763_02860"/>
<feature type="domain" description="AMP-dependent synthetase/ligase" evidence="4">
    <location>
        <begin position="15"/>
        <end position="419"/>
    </location>
</feature>
<reference evidence="5" key="1">
    <citation type="submission" date="2024-07" db="EMBL/GenBank/DDBJ databases">
        <title>Genome Analysis of a Potential Novel Vibrio Species Secreting pH- and Thermo-stable Alginate Lyase and its Application in Producing Alginate Oligosaccharides.</title>
        <authorList>
            <person name="Huang H."/>
            <person name="Bao K."/>
        </authorList>
    </citation>
    <scope>NUCLEOTIDE SEQUENCE</scope>
    <source>
        <strain evidence="5">HB236076</strain>
    </source>
</reference>
<dbReference type="GO" id="GO:0004467">
    <property type="term" value="F:long-chain fatty acid-CoA ligase activity"/>
    <property type="evidence" value="ECO:0007669"/>
    <property type="project" value="TreeGrafter"/>
</dbReference>
<dbReference type="RefSeq" id="WP_306101046.1">
    <property type="nucleotide sequence ID" value="NZ_CP162601.1"/>
</dbReference>
<dbReference type="Pfam" id="PF00501">
    <property type="entry name" value="AMP-binding"/>
    <property type="match status" value="1"/>
</dbReference>
<sequence length="594" mass="66426">MTQPSFHLVTHLRTQFDALADQTAMRFEQQGQWQSLTWRQFGQQSDAVAKALLHMGMGVQQTGAIFADNSPRWTFADVGLLQIRAISTPIYATSTLEQVCHILGDIKAQVVFVGSQQQLEIALAARAAVAHICPWIITLDDSIALPDQGKLLAWRDFIAMADKTPDSELIQRVESLEQQDLFTLIYTSGTTGNPKGVMLDHANLGAQLLAHDQRLDVGQKDVSLCFLPLAHIFERAWSYYVLYRGACNAYLANPAEVQAALGQVRPTLMCAVPRFYEKVYQGIREKAAKAPFYRRALLTWAESLGKKALENPQLTDSLRYRLADKLVYSRVRDALGGRIRMMPCGGAKLDANIGRFFHAMGINVKLGYGMTETTATVTCWADTGIEMESVGEPMPNTEIKIGANNEILVRGPMVMRGYFGLEQATTDSFDEHGFLKTGDAGHLDERGRLHITDRIKELMKTSGGKYIAPQRVEGVVGQDKFIEQVAIVADMRHFVSALIVPCFEALEQFAKERSIAFSDRDALLKHREIQALFDERLQSIQQELANFEKIKRFTLLPVAFSIESGEITPTLKLRRKVITEKYAGLIDRMYQTAS</sequence>
<keyword evidence="3" id="KW-0443">Lipid metabolism</keyword>
<evidence type="ECO:0000313" key="5">
    <source>
        <dbReference type="EMBL" id="XDK25604.1"/>
    </source>
</evidence>
<dbReference type="SUPFAM" id="SSF56801">
    <property type="entry name" value="Acetyl-CoA synthetase-like"/>
    <property type="match status" value="1"/>
</dbReference>
<evidence type="ECO:0000256" key="3">
    <source>
        <dbReference type="ARBA" id="ARBA00023098"/>
    </source>
</evidence>
<dbReference type="EMBL" id="CP162601">
    <property type="protein sequence ID" value="XDK25604.1"/>
    <property type="molecule type" value="Genomic_DNA"/>
</dbReference>
<organism evidence="5">
    <name type="scientific">Vibrio sp. HB236076</name>
    <dbReference type="NCBI Taxonomy" id="3232307"/>
    <lineage>
        <taxon>Bacteria</taxon>
        <taxon>Pseudomonadati</taxon>
        <taxon>Pseudomonadota</taxon>
        <taxon>Gammaproteobacteria</taxon>
        <taxon>Vibrionales</taxon>
        <taxon>Vibrionaceae</taxon>
        <taxon>Vibrio</taxon>
    </lineage>
</organism>
<dbReference type="AlphaFoldDB" id="A0AB39HFR1"/>
<name>A0AB39HFR1_9VIBR</name>
<dbReference type="Gene3D" id="3.40.50.12780">
    <property type="entry name" value="N-terminal domain of ligase-like"/>
    <property type="match status" value="1"/>
</dbReference>
<dbReference type="Pfam" id="PF23562">
    <property type="entry name" value="AMP-binding_C_3"/>
    <property type="match status" value="1"/>
</dbReference>
<dbReference type="GO" id="GO:0016020">
    <property type="term" value="C:membrane"/>
    <property type="evidence" value="ECO:0007669"/>
    <property type="project" value="TreeGrafter"/>
</dbReference>
<dbReference type="PANTHER" id="PTHR43272:SF32">
    <property type="entry name" value="AMP-DEPENDENT SYNTHETASE_LIGASE DOMAIN-CONTAINING PROTEIN"/>
    <property type="match status" value="1"/>
</dbReference>
<dbReference type="PANTHER" id="PTHR43272">
    <property type="entry name" value="LONG-CHAIN-FATTY-ACID--COA LIGASE"/>
    <property type="match status" value="1"/>
</dbReference>
<dbReference type="PROSITE" id="PS00455">
    <property type="entry name" value="AMP_BINDING"/>
    <property type="match status" value="1"/>
</dbReference>
<evidence type="ECO:0000256" key="1">
    <source>
        <dbReference type="ARBA" id="ARBA00022598"/>
    </source>
</evidence>
<dbReference type="InterPro" id="IPR042099">
    <property type="entry name" value="ANL_N_sf"/>
</dbReference>
<keyword evidence="1 5" id="KW-0436">Ligase</keyword>
<dbReference type="InterPro" id="IPR000873">
    <property type="entry name" value="AMP-dep_synth/lig_dom"/>
</dbReference>
<evidence type="ECO:0000259" key="4">
    <source>
        <dbReference type="Pfam" id="PF00501"/>
    </source>
</evidence>
<dbReference type="CDD" id="cd05907">
    <property type="entry name" value="VL_LC_FACS_like"/>
    <property type="match status" value="1"/>
</dbReference>